<dbReference type="OrthoDB" id="7585831at2"/>
<keyword evidence="3" id="KW-1185">Reference proteome</keyword>
<protein>
    <recommendedName>
        <fullName evidence="4">DUF1320 domain-containing protein</fullName>
    </recommendedName>
</protein>
<dbReference type="Proteomes" id="UP000198462">
    <property type="component" value="Unassembled WGS sequence"/>
</dbReference>
<reference evidence="3" key="1">
    <citation type="submission" date="2017-05" db="EMBL/GenBank/DDBJ databases">
        <authorList>
            <person name="Lin X."/>
        </authorList>
    </citation>
    <scope>NUCLEOTIDE SEQUENCE [LARGE SCALE GENOMIC DNA]</scope>
    <source>
        <strain evidence="3">JLT2012</strain>
    </source>
</reference>
<dbReference type="Pfam" id="PF07030">
    <property type="entry name" value="Phage_Mu_Gp36"/>
    <property type="match status" value="1"/>
</dbReference>
<dbReference type="InterPro" id="IPR056928">
    <property type="entry name" value="Gp77-like"/>
</dbReference>
<dbReference type="AlphaFoldDB" id="A0A219B400"/>
<accession>A0A219B400</accession>
<comment type="caution">
    <text evidence="2">The sequence shown here is derived from an EMBL/GenBank/DDBJ whole genome shotgun (WGS) entry which is preliminary data.</text>
</comment>
<dbReference type="EMBL" id="NFZT01000001">
    <property type="protein sequence ID" value="OWV32914.1"/>
    <property type="molecule type" value="Genomic_DNA"/>
</dbReference>
<feature type="compositionally biased region" description="Low complexity" evidence="1">
    <location>
        <begin position="216"/>
        <end position="227"/>
    </location>
</feature>
<feature type="region of interest" description="Disordered" evidence="1">
    <location>
        <begin position="211"/>
        <end position="248"/>
    </location>
</feature>
<dbReference type="Pfam" id="PF23148">
    <property type="entry name" value="Gp77"/>
    <property type="match status" value="1"/>
</dbReference>
<name>A0A219B400_9SPHN</name>
<evidence type="ECO:0000313" key="3">
    <source>
        <dbReference type="Proteomes" id="UP000198462"/>
    </source>
</evidence>
<dbReference type="InterPro" id="IPR009752">
    <property type="entry name" value="Phage_Mu_GpJ"/>
</dbReference>
<organism evidence="2 3">
    <name type="scientific">Pacificimonas flava</name>
    <dbReference type="NCBI Taxonomy" id="1234595"/>
    <lineage>
        <taxon>Bacteria</taxon>
        <taxon>Pseudomonadati</taxon>
        <taxon>Pseudomonadota</taxon>
        <taxon>Alphaproteobacteria</taxon>
        <taxon>Sphingomonadales</taxon>
        <taxon>Sphingosinicellaceae</taxon>
        <taxon>Pacificimonas</taxon>
    </lineage>
</organism>
<evidence type="ECO:0000313" key="2">
    <source>
        <dbReference type="EMBL" id="OWV32914.1"/>
    </source>
</evidence>
<evidence type="ECO:0008006" key="4">
    <source>
        <dbReference type="Google" id="ProtNLM"/>
    </source>
</evidence>
<gene>
    <name evidence="2" type="ORF">B5C34_05230</name>
</gene>
<proteinExistence type="predicted"/>
<evidence type="ECO:0000256" key="1">
    <source>
        <dbReference type="SAM" id="MobiDB-lite"/>
    </source>
</evidence>
<sequence length="248" mass="26256">MTPTIKDVAETLDVAFDFKVDLAGGSIAEILSVSSELQPGTAEGAALSVEASSIAGTSVRIRLSGGADGGRYRVAVTIRDQADQKLQLAREFAGLSLAWSAPSGAARYLSLQRFIERSGVERAVQLTDELGRGTPDPETLGRAIADAEAEVDANLAGRYETPLASVPEIVETITYDLALARLYQRGEPPEAVRLRAKDAREMLRRLSSGAMQLPNAAAQTPAQSSSPILISSGGRQYPPGSLDRFSRG</sequence>
<dbReference type="RefSeq" id="WP_088711703.1">
    <property type="nucleotide sequence ID" value="NZ_NFZT01000001.1"/>
</dbReference>